<organism evidence="11 12">
    <name type="scientific">Aspergillus arachidicola</name>
    <dbReference type="NCBI Taxonomy" id="656916"/>
    <lineage>
        <taxon>Eukaryota</taxon>
        <taxon>Fungi</taxon>
        <taxon>Dikarya</taxon>
        <taxon>Ascomycota</taxon>
        <taxon>Pezizomycotina</taxon>
        <taxon>Eurotiomycetes</taxon>
        <taxon>Eurotiomycetidae</taxon>
        <taxon>Eurotiales</taxon>
        <taxon>Aspergillaceae</taxon>
        <taxon>Aspergillus</taxon>
        <taxon>Aspergillus subgen. Circumdati</taxon>
    </lineage>
</organism>
<feature type="region of interest" description="Disordered" evidence="10">
    <location>
        <begin position="1"/>
        <end position="39"/>
    </location>
</feature>
<dbReference type="PIRSF" id="PIRSF007871">
    <property type="entry name" value="Cox20"/>
    <property type="match status" value="1"/>
</dbReference>
<dbReference type="AlphaFoldDB" id="A0A2G7G5Y3"/>
<evidence type="ECO:0000256" key="1">
    <source>
        <dbReference type="ARBA" id="ARBA00004273"/>
    </source>
</evidence>
<feature type="compositionally biased region" description="Basic residues" evidence="10">
    <location>
        <begin position="179"/>
        <end position="189"/>
    </location>
</feature>
<evidence type="ECO:0000256" key="3">
    <source>
        <dbReference type="ARBA" id="ARBA00017689"/>
    </source>
</evidence>
<dbReference type="PANTHER" id="PTHR31586:SF1">
    <property type="entry name" value="CYTOCHROME C OXIDASE ASSEMBLY PROTEIN COX20, MITOCHONDRIAL"/>
    <property type="match status" value="1"/>
</dbReference>
<reference evidence="11 12" key="1">
    <citation type="submission" date="2017-05" db="EMBL/GenBank/DDBJ databases">
        <title>Genome sequence for an aflatoxigenic pathogen of Argentinian peanut, Aspergillus arachidicola.</title>
        <authorList>
            <person name="Moore G."/>
            <person name="Beltz S.B."/>
            <person name="Mack B.M."/>
        </authorList>
    </citation>
    <scope>NUCLEOTIDE SEQUENCE [LARGE SCALE GENOMIC DNA]</scope>
    <source>
        <strain evidence="11 12">CBS 117610</strain>
    </source>
</reference>
<keyword evidence="6" id="KW-1133">Transmembrane helix</keyword>
<evidence type="ECO:0000256" key="10">
    <source>
        <dbReference type="SAM" id="MobiDB-lite"/>
    </source>
</evidence>
<protein>
    <recommendedName>
        <fullName evidence="3 9">Cytochrome c oxidase assembly protein COX20, mitochondrial</fullName>
    </recommendedName>
</protein>
<evidence type="ECO:0000256" key="9">
    <source>
        <dbReference type="PIRNR" id="PIRNR007871"/>
    </source>
</evidence>
<evidence type="ECO:0000256" key="7">
    <source>
        <dbReference type="ARBA" id="ARBA00023128"/>
    </source>
</evidence>
<dbReference type="Pfam" id="PF12597">
    <property type="entry name" value="Cox20"/>
    <property type="match status" value="1"/>
</dbReference>
<gene>
    <name evidence="11" type="ORF">AARAC_005912</name>
</gene>
<evidence type="ECO:0000313" key="12">
    <source>
        <dbReference type="Proteomes" id="UP000231358"/>
    </source>
</evidence>
<dbReference type="GO" id="GO:0005743">
    <property type="term" value="C:mitochondrial inner membrane"/>
    <property type="evidence" value="ECO:0007669"/>
    <property type="project" value="UniProtKB-SubCell"/>
</dbReference>
<evidence type="ECO:0000256" key="8">
    <source>
        <dbReference type="ARBA" id="ARBA00023136"/>
    </source>
</evidence>
<dbReference type="Proteomes" id="UP000231358">
    <property type="component" value="Unassembled WGS sequence"/>
</dbReference>
<evidence type="ECO:0000256" key="2">
    <source>
        <dbReference type="ARBA" id="ARBA00009575"/>
    </source>
</evidence>
<keyword evidence="12" id="KW-1185">Reference proteome</keyword>
<comment type="subcellular location">
    <subcellularLocation>
        <location evidence="1 9">Mitochondrion inner membrane</location>
    </subcellularLocation>
</comment>
<dbReference type="GO" id="GO:0033617">
    <property type="term" value="P:mitochondrial respiratory chain complex IV assembly"/>
    <property type="evidence" value="ECO:0007669"/>
    <property type="project" value="InterPro"/>
</dbReference>
<comment type="similarity">
    <text evidence="2 9">Belongs to the COX20 family.</text>
</comment>
<evidence type="ECO:0000313" key="11">
    <source>
        <dbReference type="EMBL" id="PIG88258.1"/>
    </source>
</evidence>
<accession>A0A2G7G5Y3</accession>
<keyword evidence="8 9" id="KW-0472">Membrane</keyword>
<comment type="function">
    <text evidence="9">Involved in the assembly of the cytochrome c oxidase complex.</text>
</comment>
<sequence length="213" mass="23311">MAGDTLESSTPNVEQHNSSQETSHQNKPKHEFPKSQVGKLWDAFGNPEESANVLATGAGPSGRGSKDATVTEAMKSMSLKDVTSFYKAPCARDSLLLGIGAGFGIGGIRGVLGGLRSLWTASNWAVGAFALTSLAAHEFCQRRRVQELDGMKQAVELMKELKIKKQREKEEKAAEVARWQRKRRKRRAGRTFQTISSGSPFAHCPELQPVKDE</sequence>
<proteinExistence type="inferred from homology"/>
<evidence type="ECO:0000256" key="6">
    <source>
        <dbReference type="ARBA" id="ARBA00022989"/>
    </source>
</evidence>
<keyword evidence="4" id="KW-0812">Transmembrane</keyword>
<feature type="compositionally biased region" description="Polar residues" evidence="10">
    <location>
        <begin position="1"/>
        <end position="25"/>
    </location>
</feature>
<keyword evidence="5 9" id="KW-0999">Mitochondrion inner membrane</keyword>
<comment type="caution">
    <text evidence="11">The sequence shown here is derived from an EMBL/GenBank/DDBJ whole genome shotgun (WGS) entry which is preliminary data.</text>
</comment>
<dbReference type="EMBL" id="NEXV01000110">
    <property type="protein sequence ID" value="PIG88258.1"/>
    <property type="molecule type" value="Genomic_DNA"/>
</dbReference>
<evidence type="ECO:0000256" key="5">
    <source>
        <dbReference type="ARBA" id="ARBA00022792"/>
    </source>
</evidence>
<evidence type="ECO:0000256" key="4">
    <source>
        <dbReference type="ARBA" id="ARBA00022692"/>
    </source>
</evidence>
<dbReference type="InterPro" id="IPR022533">
    <property type="entry name" value="Cox20"/>
</dbReference>
<keyword evidence="7 9" id="KW-0496">Mitochondrion</keyword>
<dbReference type="PANTHER" id="PTHR31586">
    <property type="entry name" value="CYTOCHROME C OXIDASE PROTEIN 20"/>
    <property type="match status" value="1"/>
</dbReference>
<name>A0A2G7G5Y3_9EURO</name>
<dbReference type="STRING" id="656916.A0A2G7G5Y3"/>
<feature type="region of interest" description="Disordered" evidence="10">
    <location>
        <begin position="179"/>
        <end position="213"/>
    </location>
</feature>